<keyword evidence="3" id="KW-0677">Repeat</keyword>
<organism evidence="10 11">
    <name type="scientific">Dendrobium chrysotoxum</name>
    <name type="common">Orchid</name>
    <dbReference type="NCBI Taxonomy" id="161865"/>
    <lineage>
        <taxon>Eukaryota</taxon>
        <taxon>Viridiplantae</taxon>
        <taxon>Streptophyta</taxon>
        <taxon>Embryophyta</taxon>
        <taxon>Tracheophyta</taxon>
        <taxon>Spermatophyta</taxon>
        <taxon>Magnoliopsida</taxon>
        <taxon>Liliopsida</taxon>
        <taxon>Asparagales</taxon>
        <taxon>Orchidaceae</taxon>
        <taxon>Epidendroideae</taxon>
        <taxon>Malaxideae</taxon>
        <taxon>Dendrobiinae</taxon>
        <taxon>Dendrobium</taxon>
    </lineage>
</organism>
<dbReference type="PANTHER" id="PTHR14677">
    <property type="entry name" value="ARSENITE INDUCUBLE RNA ASSOCIATED PROTEIN AIP-1-RELATED"/>
    <property type="match status" value="1"/>
</dbReference>
<evidence type="ECO:0000259" key="9">
    <source>
        <dbReference type="PROSITE" id="PS51039"/>
    </source>
</evidence>
<feature type="region of interest" description="Disordered" evidence="8">
    <location>
        <begin position="1"/>
        <end position="55"/>
    </location>
</feature>
<dbReference type="EMBL" id="JAGFBR010000757">
    <property type="protein sequence ID" value="KAH0435974.1"/>
    <property type="molecule type" value="Genomic_DNA"/>
</dbReference>
<evidence type="ECO:0000256" key="5">
    <source>
        <dbReference type="ARBA" id="ARBA00022833"/>
    </source>
</evidence>
<dbReference type="GO" id="GO:0005737">
    <property type="term" value="C:cytoplasm"/>
    <property type="evidence" value="ECO:0007669"/>
    <property type="project" value="TreeGrafter"/>
</dbReference>
<feature type="region of interest" description="Disordered" evidence="8">
    <location>
        <begin position="293"/>
        <end position="313"/>
    </location>
</feature>
<feature type="compositionally biased region" description="Basic residues" evidence="8">
    <location>
        <begin position="7"/>
        <end position="17"/>
    </location>
</feature>
<evidence type="ECO:0000256" key="6">
    <source>
        <dbReference type="ARBA" id="ARBA00023016"/>
    </source>
</evidence>
<keyword evidence="4 7" id="KW-0863">Zinc-finger</keyword>
<sequence>MPGLKKTSSKLKKRKSKPYYAAGEEEGRNVGVDGERGGAAGRRRDSGAAGLEERQTHNVGEPVSVVYLLFKVVTCYSLSSRSSRDWRLELGRKAGASFLSDALPSLLPPPTSPMSTPAFAVLGKHCGVEECELIDFLPFNCDRCDQVFCLHHRNSTEHLCPVANQIDMTLLICPLCAQGVRLLPNEDPDIIWDIHVNCECDPSQKASKKNAVPPLDARRYCSLQTPFDARIATKSIKPDNGFPFLDVLRRSQKSLSAPIQTSNGSAKLGLNFLNAASTIRASAEAGMQKLRHCNKPSTTEGKRWNDAGPWSKW</sequence>
<dbReference type="GO" id="GO:0008270">
    <property type="term" value="F:zinc ion binding"/>
    <property type="evidence" value="ECO:0007669"/>
    <property type="project" value="UniProtKB-KW"/>
</dbReference>
<protein>
    <recommendedName>
        <fullName evidence="9">AN1-type domain-containing protein</fullName>
    </recommendedName>
</protein>
<dbReference type="PROSITE" id="PS51039">
    <property type="entry name" value="ZF_AN1"/>
    <property type="match status" value="1"/>
</dbReference>
<name>A0AAV7FLZ5_DENCH</name>
<evidence type="ECO:0000256" key="2">
    <source>
        <dbReference type="ARBA" id="ARBA00022723"/>
    </source>
</evidence>
<dbReference type="InterPro" id="IPR000058">
    <property type="entry name" value="Znf_AN1"/>
</dbReference>
<evidence type="ECO:0000256" key="8">
    <source>
        <dbReference type="SAM" id="MobiDB-lite"/>
    </source>
</evidence>
<proteinExistence type="predicted"/>
<dbReference type="Pfam" id="PF25403">
    <property type="entry name" value="zf-C2H2_ZFAND2"/>
    <property type="match status" value="1"/>
</dbReference>
<keyword evidence="5" id="KW-0862">Zinc</keyword>
<reference evidence="10 11" key="1">
    <citation type="journal article" date="2021" name="Hortic Res">
        <title>Chromosome-scale assembly of the Dendrobium chrysotoxum genome enhances the understanding of orchid evolution.</title>
        <authorList>
            <person name="Zhang Y."/>
            <person name="Zhang G.Q."/>
            <person name="Zhang D."/>
            <person name="Liu X.D."/>
            <person name="Xu X.Y."/>
            <person name="Sun W.H."/>
            <person name="Yu X."/>
            <person name="Zhu X."/>
            <person name="Wang Z.W."/>
            <person name="Zhao X."/>
            <person name="Zhong W.Y."/>
            <person name="Chen H."/>
            <person name="Yin W.L."/>
            <person name="Huang T."/>
            <person name="Niu S.C."/>
            <person name="Liu Z.J."/>
        </authorList>
    </citation>
    <scope>NUCLEOTIDE SEQUENCE [LARGE SCALE GENOMIC DNA]</scope>
    <source>
        <strain evidence="10">Lindl</strain>
    </source>
</reference>
<evidence type="ECO:0000313" key="10">
    <source>
        <dbReference type="EMBL" id="KAH0435974.1"/>
    </source>
</evidence>
<accession>A0AAV7FLZ5</accession>
<evidence type="ECO:0000313" key="11">
    <source>
        <dbReference type="Proteomes" id="UP000775213"/>
    </source>
</evidence>
<keyword evidence="6" id="KW-0346">Stress response</keyword>
<evidence type="ECO:0000256" key="4">
    <source>
        <dbReference type="ARBA" id="ARBA00022771"/>
    </source>
</evidence>
<dbReference type="InterPro" id="IPR035896">
    <property type="entry name" value="AN1-like_Znf"/>
</dbReference>
<comment type="function">
    <text evidence="1">May be involved in environmental stress response.</text>
</comment>
<dbReference type="InterPro" id="IPR057357">
    <property type="entry name" value="Znf-C2H2_ZFAND2A/B"/>
</dbReference>
<dbReference type="Pfam" id="PF01428">
    <property type="entry name" value="zf-AN1"/>
    <property type="match status" value="1"/>
</dbReference>
<comment type="caution">
    <text evidence="10">The sequence shown here is derived from an EMBL/GenBank/DDBJ whole genome shotgun (WGS) entry which is preliminary data.</text>
</comment>
<gene>
    <name evidence="10" type="ORF">IEQ34_026493</name>
</gene>
<dbReference type="AlphaFoldDB" id="A0AAV7FLZ5"/>
<dbReference type="SUPFAM" id="SSF118310">
    <property type="entry name" value="AN1-like Zinc finger"/>
    <property type="match status" value="1"/>
</dbReference>
<dbReference type="PANTHER" id="PTHR14677:SF27">
    <property type="entry name" value="ZINC FINGER AN1 AND C2H2 DOMAIN-CONTAINING STRESS-ASSOCIATED PROTEIN 11"/>
    <property type="match status" value="1"/>
</dbReference>
<keyword evidence="2" id="KW-0479">Metal-binding</keyword>
<dbReference type="Proteomes" id="UP000775213">
    <property type="component" value="Unassembled WGS sequence"/>
</dbReference>
<evidence type="ECO:0000256" key="3">
    <source>
        <dbReference type="ARBA" id="ARBA00022737"/>
    </source>
</evidence>
<dbReference type="Gene3D" id="4.10.1110.10">
    <property type="entry name" value="AN1-like Zinc finger"/>
    <property type="match status" value="1"/>
</dbReference>
<feature type="compositionally biased region" description="Basic and acidic residues" evidence="8">
    <location>
        <begin position="25"/>
        <end position="55"/>
    </location>
</feature>
<evidence type="ECO:0000256" key="7">
    <source>
        <dbReference type="PROSITE-ProRule" id="PRU00449"/>
    </source>
</evidence>
<feature type="domain" description="AN1-type" evidence="9">
    <location>
        <begin position="120"/>
        <end position="168"/>
    </location>
</feature>
<evidence type="ECO:0000256" key="1">
    <source>
        <dbReference type="ARBA" id="ARBA00003732"/>
    </source>
</evidence>
<keyword evidence="11" id="KW-1185">Reference proteome</keyword>